<protein>
    <submittedName>
        <fullName evidence="2">Uncharacterized protein</fullName>
    </submittedName>
</protein>
<evidence type="ECO:0000256" key="1">
    <source>
        <dbReference type="SAM" id="MobiDB-lite"/>
    </source>
</evidence>
<evidence type="ECO:0000313" key="3">
    <source>
        <dbReference type="Proteomes" id="UP000238350"/>
    </source>
</evidence>
<comment type="caution">
    <text evidence="2">The sequence shown here is derived from an EMBL/GenBank/DDBJ whole genome shotgun (WGS) entry which is preliminary data.</text>
</comment>
<accession>A0A2T0FGX5</accession>
<dbReference type="GeneID" id="36515585"/>
<feature type="compositionally biased region" description="Basic and acidic residues" evidence="1">
    <location>
        <begin position="62"/>
        <end position="72"/>
    </location>
</feature>
<proteinExistence type="predicted"/>
<feature type="region of interest" description="Disordered" evidence="1">
    <location>
        <begin position="131"/>
        <end position="152"/>
    </location>
</feature>
<dbReference type="EMBL" id="NDIQ01000021">
    <property type="protein sequence ID" value="PRT54217.1"/>
    <property type="molecule type" value="Genomic_DNA"/>
</dbReference>
<name>A0A2T0FGX5_9ASCO</name>
<evidence type="ECO:0000313" key="2">
    <source>
        <dbReference type="EMBL" id="PRT54217.1"/>
    </source>
</evidence>
<sequence>MPTNNDDICNKLSVIQDQLTVLTDLLRDLVKKPKRESSSAKKVSQGIAMIPYPVQSITPEKSQPKPRPEPRVTKATKPSPKCRLKEGPKRLNDLLTSQSTAPSLKLDKAPIGAAALQNSNNTATRAVPRPLSAIPSFAPPAQPAAPAGSVKRLRLEGLSTRKGYGPKHLKWS</sequence>
<dbReference type="Proteomes" id="UP000238350">
    <property type="component" value="Unassembled WGS sequence"/>
</dbReference>
<feature type="region of interest" description="Disordered" evidence="1">
    <location>
        <begin position="32"/>
        <end position="91"/>
    </location>
</feature>
<reference evidence="2 3" key="1">
    <citation type="submission" date="2017-04" db="EMBL/GenBank/DDBJ databases">
        <title>Genome sequencing of [Candida] sorbophila.</title>
        <authorList>
            <person name="Ahn J.O."/>
        </authorList>
    </citation>
    <scope>NUCLEOTIDE SEQUENCE [LARGE SCALE GENOMIC DNA]</scope>
    <source>
        <strain evidence="2 3">DS02</strain>
    </source>
</reference>
<gene>
    <name evidence="2" type="ORF">B9G98_01837</name>
</gene>
<organism evidence="2 3">
    <name type="scientific">Wickerhamiella sorbophila</name>
    <dbReference type="NCBI Taxonomy" id="45607"/>
    <lineage>
        <taxon>Eukaryota</taxon>
        <taxon>Fungi</taxon>
        <taxon>Dikarya</taxon>
        <taxon>Ascomycota</taxon>
        <taxon>Saccharomycotina</taxon>
        <taxon>Dipodascomycetes</taxon>
        <taxon>Dipodascales</taxon>
        <taxon>Trichomonascaceae</taxon>
        <taxon>Wickerhamiella</taxon>
    </lineage>
</organism>
<keyword evidence="3" id="KW-1185">Reference proteome</keyword>
<dbReference type="AlphaFoldDB" id="A0A2T0FGX5"/>
<dbReference type="RefSeq" id="XP_024664162.1">
    <property type="nucleotide sequence ID" value="XM_024808394.1"/>
</dbReference>